<evidence type="ECO:0000313" key="1">
    <source>
        <dbReference type="EMBL" id="TNN57243.1"/>
    </source>
</evidence>
<proteinExistence type="predicted"/>
<sequence length="85" mass="9908">MKRKNRGSTCTWRGVTARIIRRSYTMRNRSHANPFIPRLENPHAARRPEPMLTSLTTTTRYKTKRFRGKHGAFKSRSVCECSEIG</sequence>
<protein>
    <submittedName>
        <fullName evidence="1">Uncharacterized protein</fullName>
    </submittedName>
</protein>
<name>A0A4Z2GWU9_9TELE</name>
<dbReference type="AlphaFoldDB" id="A0A4Z2GWU9"/>
<dbReference type="Proteomes" id="UP000314294">
    <property type="component" value="Unassembled WGS sequence"/>
</dbReference>
<dbReference type="EMBL" id="SRLO01000410">
    <property type="protein sequence ID" value="TNN57243.1"/>
    <property type="molecule type" value="Genomic_DNA"/>
</dbReference>
<reference evidence="1 2" key="1">
    <citation type="submission" date="2019-03" db="EMBL/GenBank/DDBJ databases">
        <title>First draft genome of Liparis tanakae, snailfish: a comprehensive survey of snailfish specific genes.</title>
        <authorList>
            <person name="Kim W."/>
            <person name="Song I."/>
            <person name="Jeong J.-H."/>
            <person name="Kim D."/>
            <person name="Kim S."/>
            <person name="Ryu S."/>
            <person name="Song J.Y."/>
            <person name="Lee S.K."/>
        </authorList>
    </citation>
    <scope>NUCLEOTIDE SEQUENCE [LARGE SCALE GENOMIC DNA]</scope>
    <source>
        <tissue evidence="1">Muscle</tissue>
    </source>
</reference>
<accession>A0A4Z2GWU9</accession>
<evidence type="ECO:0000313" key="2">
    <source>
        <dbReference type="Proteomes" id="UP000314294"/>
    </source>
</evidence>
<gene>
    <name evidence="1" type="ORF">EYF80_032577</name>
</gene>
<keyword evidence="2" id="KW-1185">Reference proteome</keyword>
<organism evidence="1 2">
    <name type="scientific">Liparis tanakae</name>
    <name type="common">Tanaka's snailfish</name>
    <dbReference type="NCBI Taxonomy" id="230148"/>
    <lineage>
        <taxon>Eukaryota</taxon>
        <taxon>Metazoa</taxon>
        <taxon>Chordata</taxon>
        <taxon>Craniata</taxon>
        <taxon>Vertebrata</taxon>
        <taxon>Euteleostomi</taxon>
        <taxon>Actinopterygii</taxon>
        <taxon>Neopterygii</taxon>
        <taxon>Teleostei</taxon>
        <taxon>Neoteleostei</taxon>
        <taxon>Acanthomorphata</taxon>
        <taxon>Eupercaria</taxon>
        <taxon>Perciformes</taxon>
        <taxon>Cottioidei</taxon>
        <taxon>Cottales</taxon>
        <taxon>Liparidae</taxon>
        <taxon>Liparis</taxon>
    </lineage>
</organism>
<comment type="caution">
    <text evidence="1">The sequence shown here is derived from an EMBL/GenBank/DDBJ whole genome shotgun (WGS) entry which is preliminary data.</text>
</comment>